<reference evidence="7 8" key="1">
    <citation type="submission" date="2019-07" db="EMBL/GenBank/DDBJ databases">
        <title>Annotation for the trematode Paragonimus westermani.</title>
        <authorList>
            <person name="Choi Y.-J."/>
        </authorList>
    </citation>
    <scope>NUCLEOTIDE SEQUENCE [LARGE SCALE GENOMIC DNA]</scope>
    <source>
        <strain evidence="7">180907_Pwestermani</strain>
    </source>
</reference>
<comment type="caution">
    <text evidence="7">The sequence shown here is derived from an EMBL/GenBank/DDBJ whole genome shotgun (WGS) entry which is preliminary data.</text>
</comment>
<dbReference type="OrthoDB" id="6254507at2759"/>
<comment type="subcellular location">
    <subcellularLocation>
        <location evidence="1">Membrane</location>
    </subcellularLocation>
</comment>
<evidence type="ECO:0000256" key="2">
    <source>
        <dbReference type="ARBA" id="ARBA00010532"/>
    </source>
</evidence>
<proteinExistence type="inferred from homology"/>
<accession>A0A8T0DRN9</accession>
<dbReference type="Proteomes" id="UP000699462">
    <property type="component" value="Unassembled WGS sequence"/>
</dbReference>
<dbReference type="GO" id="GO:0016020">
    <property type="term" value="C:membrane"/>
    <property type="evidence" value="ECO:0007669"/>
    <property type="project" value="UniProtKB-SubCell"/>
</dbReference>
<dbReference type="InterPro" id="IPR002159">
    <property type="entry name" value="CD36_fam"/>
</dbReference>
<keyword evidence="4" id="KW-1133">Transmembrane helix</keyword>
<dbReference type="Pfam" id="PF01130">
    <property type="entry name" value="CD36"/>
    <property type="match status" value="1"/>
</dbReference>
<comment type="similarity">
    <text evidence="2">Belongs to the CD36 family.</text>
</comment>
<keyword evidence="5" id="KW-0472">Membrane</keyword>
<gene>
    <name evidence="7" type="ORF">P879_04279</name>
</gene>
<sequence length="80" mass="8966">VFLFQYSGKTGGKLFTEITVDQLLWNYHYTLLGINMKNFGIYAGRNNSIAEMNSVNTGVEDIQNVGKVLAVNGKRYVCDI</sequence>
<evidence type="ECO:0000256" key="6">
    <source>
        <dbReference type="ARBA" id="ARBA00023180"/>
    </source>
</evidence>
<evidence type="ECO:0000256" key="4">
    <source>
        <dbReference type="ARBA" id="ARBA00022989"/>
    </source>
</evidence>
<dbReference type="EMBL" id="JTDF01001634">
    <property type="protein sequence ID" value="KAF8569738.1"/>
    <property type="molecule type" value="Genomic_DNA"/>
</dbReference>
<evidence type="ECO:0000256" key="3">
    <source>
        <dbReference type="ARBA" id="ARBA00022692"/>
    </source>
</evidence>
<evidence type="ECO:0000313" key="8">
    <source>
        <dbReference type="Proteomes" id="UP000699462"/>
    </source>
</evidence>
<feature type="non-terminal residue" evidence="7">
    <location>
        <position position="80"/>
    </location>
</feature>
<evidence type="ECO:0000313" key="7">
    <source>
        <dbReference type="EMBL" id="KAF8569738.1"/>
    </source>
</evidence>
<keyword evidence="6" id="KW-0325">Glycoprotein</keyword>
<name>A0A8T0DRN9_9TREM</name>
<evidence type="ECO:0000256" key="5">
    <source>
        <dbReference type="ARBA" id="ARBA00023136"/>
    </source>
</evidence>
<evidence type="ECO:0000256" key="1">
    <source>
        <dbReference type="ARBA" id="ARBA00004370"/>
    </source>
</evidence>
<dbReference type="AlphaFoldDB" id="A0A8T0DRN9"/>
<keyword evidence="8" id="KW-1185">Reference proteome</keyword>
<organism evidence="7 8">
    <name type="scientific">Paragonimus westermani</name>
    <dbReference type="NCBI Taxonomy" id="34504"/>
    <lineage>
        <taxon>Eukaryota</taxon>
        <taxon>Metazoa</taxon>
        <taxon>Spiralia</taxon>
        <taxon>Lophotrochozoa</taxon>
        <taxon>Platyhelminthes</taxon>
        <taxon>Trematoda</taxon>
        <taxon>Digenea</taxon>
        <taxon>Plagiorchiida</taxon>
        <taxon>Troglotremata</taxon>
        <taxon>Troglotrematidae</taxon>
        <taxon>Paragonimus</taxon>
    </lineage>
</organism>
<keyword evidence="3" id="KW-0812">Transmembrane</keyword>
<protein>
    <submittedName>
        <fullName evidence="7">Uncharacterized protein</fullName>
    </submittedName>
</protein>